<reference evidence="1" key="1">
    <citation type="submission" date="2025-08" db="UniProtKB">
        <authorList>
            <consortium name="Ensembl"/>
        </authorList>
    </citation>
    <scope>IDENTIFICATION</scope>
</reference>
<proteinExistence type="predicted"/>
<dbReference type="Ensembl" id="ENSMALT00000010296.1">
    <property type="protein sequence ID" value="ENSMALP00000010080.1"/>
    <property type="gene ID" value="ENSMALG00000007181.1"/>
</dbReference>
<dbReference type="Proteomes" id="UP000261600">
    <property type="component" value="Unplaced"/>
</dbReference>
<protein>
    <submittedName>
        <fullName evidence="1">Uncharacterized protein</fullName>
    </submittedName>
</protein>
<evidence type="ECO:0000313" key="1">
    <source>
        <dbReference type="Ensembl" id="ENSMALP00000010080.1"/>
    </source>
</evidence>
<organism evidence="1 2">
    <name type="scientific">Monopterus albus</name>
    <name type="common">Swamp eel</name>
    <dbReference type="NCBI Taxonomy" id="43700"/>
    <lineage>
        <taxon>Eukaryota</taxon>
        <taxon>Metazoa</taxon>
        <taxon>Chordata</taxon>
        <taxon>Craniata</taxon>
        <taxon>Vertebrata</taxon>
        <taxon>Euteleostomi</taxon>
        <taxon>Actinopterygii</taxon>
        <taxon>Neopterygii</taxon>
        <taxon>Teleostei</taxon>
        <taxon>Neoteleostei</taxon>
        <taxon>Acanthomorphata</taxon>
        <taxon>Anabantaria</taxon>
        <taxon>Synbranchiformes</taxon>
        <taxon>Synbranchidae</taxon>
        <taxon>Monopterus</taxon>
    </lineage>
</organism>
<dbReference type="AlphaFoldDB" id="A0A3Q3J0W7"/>
<keyword evidence="2" id="KW-1185">Reference proteome</keyword>
<name>A0A3Q3J0W7_MONAL</name>
<evidence type="ECO:0000313" key="2">
    <source>
        <dbReference type="Proteomes" id="UP000261600"/>
    </source>
</evidence>
<sequence length="65" mass="6927">MCSVMFGKSPTAYHHKPQTVNRGGGGVMIWAFSAATGPGKSPVSETTMKSTLYQNIPETNVRPSV</sequence>
<accession>A0A3Q3J0W7</accession>
<reference evidence="1" key="2">
    <citation type="submission" date="2025-09" db="UniProtKB">
        <authorList>
            <consortium name="Ensembl"/>
        </authorList>
    </citation>
    <scope>IDENTIFICATION</scope>
</reference>